<dbReference type="Proteomes" id="UP001181355">
    <property type="component" value="Chromosome"/>
</dbReference>
<dbReference type="SUPFAM" id="SSF52317">
    <property type="entry name" value="Class I glutamine amidotransferase-like"/>
    <property type="match status" value="1"/>
</dbReference>
<reference evidence="9" key="1">
    <citation type="submission" date="2023-09" db="EMBL/GenBank/DDBJ databases">
        <title>Undibacterium sp. 20NA77.5 isolated from freshwater.</title>
        <authorList>
            <person name="Le V."/>
            <person name="Ko S.-R."/>
            <person name="Ahn C.-Y."/>
            <person name="Oh H.-M."/>
        </authorList>
    </citation>
    <scope>NUCLEOTIDE SEQUENCE</scope>
    <source>
        <strain evidence="9">20NA77.5</strain>
    </source>
</reference>
<dbReference type="GO" id="GO:0004180">
    <property type="term" value="F:carboxypeptidase activity"/>
    <property type="evidence" value="ECO:0007669"/>
    <property type="project" value="UniProtKB-KW"/>
</dbReference>
<keyword evidence="7 9" id="KW-0378">Hydrolase</keyword>
<comment type="function">
    <text evidence="2">Exopeptidase that catalyzes the hydrolytic cleavage of multi-L-arginyl-poly-L-aspartic acid (cyanophycin; a water-insoluble reserve polymer) into aspartate-arginine dipeptides.</text>
</comment>
<evidence type="ECO:0000256" key="8">
    <source>
        <dbReference type="ARBA" id="ARBA00022825"/>
    </source>
</evidence>
<evidence type="ECO:0000256" key="6">
    <source>
        <dbReference type="ARBA" id="ARBA00022670"/>
    </source>
</evidence>
<dbReference type="PANTHER" id="PTHR36175:SF1">
    <property type="entry name" value="CYANOPHYCINASE"/>
    <property type="match status" value="1"/>
</dbReference>
<keyword evidence="8" id="KW-0720">Serine protease</keyword>
<evidence type="ECO:0000256" key="3">
    <source>
        <dbReference type="ARBA" id="ARBA00006534"/>
    </source>
</evidence>
<dbReference type="RefSeq" id="WP_309480711.1">
    <property type="nucleotide sequence ID" value="NZ_CP133720.1"/>
</dbReference>
<evidence type="ECO:0000256" key="2">
    <source>
        <dbReference type="ARBA" id="ARBA00002039"/>
    </source>
</evidence>
<evidence type="ECO:0000256" key="7">
    <source>
        <dbReference type="ARBA" id="ARBA00022801"/>
    </source>
</evidence>
<evidence type="ECO:0000256" key="4">
    <source>
        <dbReference type="ARBA" id="ARBA00013115"/>
    </source>
</evidence>
<dbReference type="NCBIfam" id="TIGR02069">
    <property type="entry name" value="cyanophycinase"/>
    <property type="match status" value="1"/>
</dbReference>
<dbReference type="InterPro" id="IPR005320">
    <property type="entry name" value="Peptidase_S51"/>
</dbReference>
<keyword evidence="6" id="KW-0645">Protease</keyword>
<sequence>MMNQLYTLVRNCTVNLFGEIQPIMSPSSITSSRTNIHILGPSMTLAKLILLGFLLSFANAKASAQSVNSPTEVKGKLLIIGGALRYDNQQVWQRLIQEAGGTTAQFAVIPTASGNPNKAAQLVVDNIKAYGANAYVVPLSEKLLDETGKSQTQRLTRSTEWVEKIKNAQGIYFTGGDQNRITRVLYDADGKATPLLEAIWDMYRRGGIIAGTSAGAAIMSETMFANAGSVLKTLQQGAHRGKEFDRGLGFIGPGILVDQHLIIRGRFARMLPVMQATSIPLGLGIDENTAMLIQQQREMEVIGYKGAIVLEMHPANAPGKSIPFAAHDIRIHYLTHGDKLDLRSKQITPSSDKERLVEAQSEEADQLMSTTSNILANTAVVELMSQLIESPAQEMVGLAFDASNSPNSKPKASVGFKFTFSKTPESRAYFSSKTGMEAYTIQGLRLDVTPIQMPNPLYTEEATQESIKNKH</sequence>
<evidence type="ECO:0000256" key="1">
    <source>
        <dbReference type="ARBA" id="ARBA00001092"/>
    </source>
</evidence>
<organism evidence="9 10">
    <name type="scientific">Undibacterium cyanobacteriorum</name>
    <dbReference type="NCBI Taxonomy" id="3073561"/>
    <lineage>
        <taxon>Bacteria</taxon>
        <taxon>Pseudomonadati</taxon>
        <taxon>Pseudomonadota</taxon>
        <taxon>Betaproteobacteria</taxon>
        <taxon>Burkholderiales</taxon>
        <taxon>Oxalobacteraceae</taxon>
        <taxon>Undibacterium</taxon>
    </lineage>
</organism>
<name>A0ABY9RG49_9BURK</name>
<protein>
    <recommendedName>
        <fullName evidence="5">Cyanophycinase</fullName>
        <ecNumber evidence="4">3.4.15.6</ecNumber>
    </recommendedName>
</protein>
<accession>A0ABY9RG49</accession>
<dbReference type="Pfam" id="PF03575">
    <property type="entry name" value="Peptidase_S51"/>
    <property type="match status" value="1"/>
</dbReference>
<keyword evidence="9" id="KW-0121">Carboxypeptidase</keyword>
<evidence type="ECO:0000313" key="10">
    <source>
        <dbReference type="Proteomes" id="UP001181355"/>
    </source>
</evidence>
<dbReference type="EC" id="3.4.15.6" evidence="4"/>
<evidence type="ECO:0000256" key="5">
    <source>
        <dbReference type="ARBA" id="ARBA00015719"/>
    </source>
</evidence>
<dbReference type="InterPro" id="IPR029062">
    <property type="entry name" value="Class_I_gatase-like"/>
</dbReference>
<dbReference type="CDD" id="cd03145">
    <property type="entry name" value="GAT1_cyanophycinase"/>
    <property type="match status" value="1"/>
</dbReference>
<comment type="similarity">
    <text evidence="3">Belongs to the peptidase S51 family.</text>
</comment>
<dbReference type="GO" id="GO:0008241">
    <property type="term" value="F:peptidyl-dipeptidase activity"/>
    <property type="evidence" value="ECO:0007669"/>
    <property type="project" value="UniProtKB-EC"/>
</dbReference>
<comment type="catalytic activity">
    <reaction evidence="1">
        <text>[L-4-(L-arginin-2-N-yl)aspartate](n) + H2O = [L-4-(L-arginin-2-N-yl)aspartate](n-1) + L-4-(L-arginin-2-N-yl)aspartate</text>
        <dbReference type="Rhea" id="RHEA:12845"/>
        <dbReference type="Rhea" id="RHEA-COMP:13728"/>
        <dbReference type="Rhea" id="RHEA-COMP:13734"/>
        <dbReference type="ChEBI" id="CHEBI:15377"/>
        <dbReference type="ChEBI" id="CHEBI:137986"/>
        <dbReference type="ChEBI" id="CHEBI:137991"/>
        <dbReference type="EC" id="3.4.15.6"/>
    </reaction>
</comment>
<dbReference type="Gene3D" id="3.40.50.880">
    <property type="match status" value="1"/>
</dbReference>
<dbReference type="EMBL" id="CP133720">
    <property type="protein sequence ID" value="WMW79212.1"/>
    <property type="molecule type" value="Genomic_DNA"/>
</dbReference>
<dbReference type="InterPro" id="IPR011811">
    <property type="entry name" value="Peptidase_S51_cyanophycinase"/>
</dbReference>
<proteinExistence type="inferred from homology"/>
<evidence type="ECO:0000313" key="9">
    <source>
        <dbReference type="EMBL" id="WMW79212.1"/>
    </source>
</evidence>
<keyword evidence="10" id="KW-1185">Reference proteome</keyword>
<dbReference type="PANTHER" id="PTHR36175">
    <property type="entry name" value="CYANOPHYCINASE"/>
    <property type="match status" value="1"/>
</dbReference>
<gene>
    <name evidence="9" type="ORF">RF679_11190</name>
</gene>